<protein>
    <submittedName>
        <fullName evidence="2">Venom peptide HtKTx2</fullName>
    </submittedName>
</protein>
<accession>A0A1B3IJ18</accession>
<dbReference type="AlphaFoldDB" id="A0A1B3IJ18"/>
<reference evidence="2" key="1">
    <citation type="journal article" date="2016" name="J. Proteomics">
        <title>Transcriptomic analysis of the venom glands from the scorpion Hadogenes troglodytes revealed unique and extremely high diversity of the venom peptides.</title>
        <authorList>
            <person name="Zhong J."/>
            <person name="Zeng X.C."/>
            <person name="Zeng X."/>
            <person name="Nie Y."/>
            <person name="Zhang L."/>
            <person name="Wu S."/>
            <person name="Bao A."/>
        </authorList>
    </citation>
    <scope>NUCLEOTIDE SEQUENCE</scope>
</reference>
<name>A0A1B3IJ18_9SCOR</name>
<keyword evidence="1" id="KW-0732">Signal</keyword>
<sequence>MKTSIAAMALLLSFLDAINGDGHITVIDKTCSVRSECFSPCRITRCDGYNCKDGKCNCFFCGLPRFGHTGG</sequence>
<evidence type="ECO:0000256" key="1">
    <source>
        <dbReference type="SAM" id="SignalP"/>
    </source>
</evidence>
<evidence type="ECO:0000313" key="2">
    <source>
        <dbReference type="EMBL" id="AOF40180.1"/>
    </source>
</evidence>
<dbReference type="EMBL" id="KU643088">
    <property type="protein sequence ID" value="AOF40180.1"/>
    <property type="molecule type" value="mRNA"/>
</dbReference>
<proteinExistence type="evidence at transcript level"/>
<organism evidence="2">
    <name type="scientific">Hadogenes troglodytes</name>
    <dbReference type="NCBI Taxonomy" id="1577150"/>
    <lineage>
        <taxon>Eukaryota</taxon>
        <taxon>Metazoa</taxon>
        <taxon>Ecdysozoa</taxon>
        <taxon>Arthropoda</taxon>
        <taxon>Chelicerata</taxon>
        <taxon>Arachnida</taxon>
        <taxon>Scorpiones</taxon>
        <taxon>Iurida</taxon>
        <taxon>Scorpionoidea</taxon>
        <taxon>Hemiscorpiidae</taxon>
        <taxon>Hadogenes</taxon>
    </lineage>
</organism>
<feature type="chain" id="PRO_5008548524" evidence="1">
    <location>
        <begin position="21"/>
        <end position="71"/>
    </location>
</feature>
<feature type="signal peptide" evidence="1">
    <location>
        <begin position="1"/>
        <end position="20"/>
    </location>
</feature>